<dbReference type="Pfam" id="PF07730">
    <property type="entry name" value="HisKA_3"/>
    <property type="match status" value="1"/>
</dbReference>
<dbReference type="InterPro" id="IPR003594">
    <property type="entry name" value="HATPase_dom"/>
</dbReference>
<dbReference type="PANTHER" id="PTHR24421:SF10">
    <property type="entry name" value="NITRATE_NITRITE SENSOR PROTEIN NARQ"/>
    <property type="match status" value="1"/>
</dbReference>
<comment type="caution">
    <text evidence="12">The sequence shown here is derived from an EMBL/GenBank/DDBJ whole genome shotgun (WGS) entry which is preliminary data.</text>
</comment>
<evidence type="ECO:0000259" key="10">
    <source>
        <dbReference type="Pfam" id="PF02518"/>
    </source>
</evidence>
<feature type="domain" description="Histidine kinase/HSP90-like ATPase" evidence="10">
    <location>
        <begin position="303"/>
        <end position="388"/>
    </location>
</feature>
<evidence type="ECO:0000256" key="6">
    <source>
        <dbReference type="ARBA" id="ARBA00022777"/>
    </source>
</evidence>
<evidence type="ECO:0000256" key="7">
    <source>
        <dbReference type="ARBA" id="ARBA00022840"/>
    </source>
</evidence>
<evidence type="ECO:0000256" key="4">
    <source>
        <dbReference type="ARBA" id="ARBA00022679"/>
    </source>
</evidence>
<dbReference type="GO" id="GO:0016020">
    <property type="term" value="C:membrane"/>
    <property type="evidence" value="ECO:0007669"/>
    <property type="project" value="InterPro"/>
</dbReference>
<keyword evidence="5" id="KW-0547">Nucleotide-binding</keyword>
<dbReference type="Proteomes" id="UP000533598">
    <property type="component" value="Unassembled WGS sequence"/>
</dbReference>
<dbReference type="Pfam" id="PF02518">
    <property type="entry name" value="HATPase_c"/>
    <property type="match status" value="1"/>
</dbReference>
<dbReference type="GO" id="GO:0046983">
    <property type="term" value="F:protein dimerization activity"/>
    <property type="evidence" value="ECO:0007669"/>
    <property type="project" value="InterPro"/>
</dbReference>
<gene>
    <name evidence="12" type="ORF">HNR67_002600</name>
</gene>
<dbReference type="EMBL" id="JACHMH010000001">
    <property type="protein sequence ID" value="MBB4676482.1"/>
    <property type="molecule type" value="Genomic_DNA"/>
</dbReference>
<dbReference type="CDD" id="cd16917">
    <property type="entry name" value="HATPase_UhpB-NarQ-NarX-like"/>
    <property type="match status" value="1"/>
</dbReference>
<evidence type="ECO:0000256" key="3">
    <source>
        <dbReference type="ARBA" id="ARBA00022553"/>
    </source>
</evidence>
<dbReference type="AlphaFoldDB" id="A0A7W7C8G2"/>
<reference evidence="12 13" key="1">
    <citation type="submission" date="2020-08" db="EMBL/GenBank/DDBJ databases">
        <title>Sequencing the genomes of 1000 actinobacteria strains.</title>
        <authorList>
            <person name="Klenk H.-P."/>
        </authorList>
    </citation>
    <scope>NUCLEOTIDE SEQUENCE [LARGE SCALE GENOMIC DNA]</scope>
    <source>
        <strain evidence="12 13">DSM 44230</strain>
    </source>
</reference>
<dbReference type="Gene3D" id="1.20.5.1930">
    <property type="match status" value="1"/>
</dbReference>
<keyword evidence="9" id="KW-0472">Membrane</keyword>
<feature type="transmembrane region" description="Helical" evidence="9">
    <location>
        <begin position="30"/>
        <end position="47"/>
    </location>
</feature>
<keyword evidence="9" id="KW-1133">Transmembrane helix</keyword>
<feature type="transmembrane region" description="Helical" evidence="9">
    <location>
        <begin position="95"/>
        <end position="120"/>
    </location>
</feature>
<evidence type="ECO:0000256" key="8">
    <source>
        <dbReference type="ARBA" id="ARBA00023012"/>
    </source>
</evidence>
<comment type="catalytic activity">
    <reaction evidence="1">
        <text>ATP + protein L-histidine = ADP + protein N-phospho-L-histidine.</text>
        <dbReference type="EC" id="2.7.13.3"/>
    </reaction>
</comment>
<keyword evidence="6 12" id="KW-0418">Kinase</keyword>
<dbReference type="InterPro" id="IPR036890">
    <property type="entry name" value="HATPase_C_sf"/>
</dbReference>
<accession>A0A7W7C8G2</accession>
<evidence type="ECO:0000256" key="5">
    <source>
        <dbReference type="ARBA" id="ARBA00022741"/>
    </source>
</evidence>
<dbReference type="RefSeq" id="WP_312987146.1">
    <property type="nucleotide sequence ID" value="NZ_BAAAUI010000015.1"/>
</dbReference>
<keyword evidence="3" id="KW-0597">Phosphoprotein</keyword>
<dbReference type="InterPro" id="IPR011712">
    <property type="entry name" value="Sig_transdc_His_kin_sub3_dim/P"/>
</dbReference>
<organism evidence="12 13">
    <name type="scientific">Crossiella cryophila</name>
    <dbReference type="NCBI Taxonomy" id="43355"/>
    <lineage>
        <taxon>Bacteria</taxon>
        <taxon>Bacillati</taxon>
        <taxon>Actinomycetota</taxon>
        <taxon>Actinomycetes</taxon>
        <taxon>Pseudonocardiales</taxon>
        <taxon>Pseudonocardiaceae</taxon>
        <taxon>Crossiella</taxon>
    </lineage>
</organism>
<sequence>MRPLPLLTAAARIGAGLTLGALAALAELAYLLISALPLVLLLPWPSTRKRLDELLLRGARWLARRDARRVARYFGGGEAEAQSRPWMYLLLRTPVGLGGGVILFLLGYGLLTVVASFGAWFTGGSIFTGNPAGRITTESILALSLPGLVLLYLALQGLYALSTVERRLVREFLGRSPAQLRQRIEDLTLTRAGVVEAVDAERRRIERDLHDGVQQRLVALGLLIGRARRGADPARSEALLAQAHQECQEILSDLREVAWRVYPTALDNLGLPEAIARVVEGSPLRTTVTCELPPQRPPAQVEAAAYFIVCEAVTNATKHADAATMAVRLTCLDAPARLLVEIADDGVGGADPAGGGLSGLAQRVAAMDGEFQVRSPLGGGTVIGASLPCA</sequence>
<keyword evidence="13" id="KW-1185">Reference proteome</keyword>
<evidence type="ECO:0000256" key="9">
    <source>
        <dbReference type="SAM" id="Phobius"/>
    </source>
</evidence>
<keyword evidence="9" id="KW-0812">Transmembrane</keyword>
<feature type="transmembrane region" description="Helical" evidence="9">
    <location>
        <begin position="140"/>
        <end position="161"/>
    </location>
</feature>
<evidence type="ECO:0000313" key="13">
    <source>
        <dbReference type="Proteomes" id="UP000533598"/>
    </source>
</evidence>
<dbReference type="GO" id="GO:0000155">
    <property type="term" value="F:phosphorelay sensor kinase activity"/>
    <property type="evidence" value="ECO:0007669"/>
    <property type="project" value="InterPro"/>
</dbReference>
<dbReference type="SUPFAM" id="SSF55874">
    <property type="entry name" value="ATPase domain of HSP90 chaperone/DNA topoisomerase II/histidine kinase"/>
    <property type="match status" value="1"/>
</dbReference>
<name>A0A7W7C8G2_9PSEU</name>
<dbReference type="InterPro" id="IPR050482">
    <property type="entry name" value="Sensor_HK_TwoCompSys"/>
</dbReference>
<keyword evidence="4" id="KW-0808">Transferase</keyword>
<keyword evidence="7" id="KW-0067">ATP-binding</keyword>
<dbReference type="EC" id="2.7.13.3" evidence="2"/>
<keyword evidence="8" id="KW-0902">Two-component regulatory system</keyword>
<evidence type="ECO:0000313" key="12">
    <source>
        <dbReference type="EMBL" id="MBB4676482.1"/>
    </source>
</evidence>
<dbReference type="Gene3D" id="3.30.565.10">
    <property type="entry name" value="Histidine kinase-like ATPase, C-terminal domain"/>
    <property type="match status" value="1"/>
</dbReference>
<dbReference type="PANTHER" id="PTHR24421">
    <property type="entry name" value="NITRATE/NITRITE SENSOR PROTEIN NARX-RELATED"/>
    <property type="match status" value="1"/>
</dbReference>
<protein>
    <recommendedName>
        <fullName evidence="2">histidine kinase</fullName>
        <ecNumber evidence="2">2.7.13.3</ecNumber>
    </recommendedName>
</protein>
<evidence type="ECO:0000256" key="1">
    <source>
        <dbReference type="ARBA" id="ARBA00000085"/>
    </source>
</evidence>
<evidence type="ECO:0000256" key="2">
    <source>
        <dbReference type="ARBA" id="ARBA00012438"/>
    </source>
</evidence>
<feature type="domain" description="Signal transduction histidine kinase subgroup 3 dimerisation and phosphoacceptor" evidence="11">
    <location>
        <begin position="201"/>
        <end position="265"/>
    </location>
</feature>
<proteinExistence type="predicted"/>
<dbReference type="GO" id="GO:0005524">
    <property type="term" value="F:ATP binding"/>
    <property type="evidence" value="ECO:0007669"/>
    <property type="project" value="UniProtKB-KW"/>
</dbReference>
<evidence type="ECO:0000259" key="11">
    <source>
        <dbReference type="Pfam" id="PF07730"/>
    </source>
</evidence>